<reference evidence="3 4" key="1">
    <citation type="submission" date="2019-04" db="EMBL/GenBank/DDBJ databases">
        <title>Comparative genomics and transcriptomics to analyze fruiting body development in filamentous ascomycetes.</title>
        <authorList>
            <consortium name="DOE Joint Genome Institute"/>
            <person name="Lutkenhaus R."/>
            <person name="Traeger S."/>
            <person name="Breuer J."/>
            <person name="Kuo A."/>
            <person name="Lipzen A."/>
            <person name="Pangilinan J."/>
            <person name="Dilworth D."/>
            <person name="Sandor L."/>
            <person name="Poggeler S."/>
            <person name="Barry K."/>
            <person name="Grigoriev I.V."/>
            <person name="Nowrousian M."/>
        </authorList>
    </citation>
    <scope>NUCLEOTIDE SEQUENCE [LARGE SCALE GENOMIC DNA]</scope>
    <source>
        <strain evidence="3 4">CBS 389.68</strain>
    </source>
</reference>
<dbReference type="Proteomes" id="UP000298138">
    <property type="component" value="Unassembled WGS sequence"/>
</dbReference>
<protein>
    <submittedName>
        <fullName evidence="3">Alpha/beta-hydrolase</fullName>
    </submittedName>
</protein>
<dbReference type="AlphaFoldDB" id="A0A4S2N687"/>
<dbReference type="SUPFAM" id="SSF53474">
    <property type="entry name" value="alpha/beta-Hydrolases"/>
    <property type="match status" value="1"/>
</dbReference>
<organism evidence="3 4">
    <name type="scientific">Ascodesmis nigricans</name>
    <dbReference type="NCBI Taxonomy" id="341454"/>
    <lineage>
        <taxon>Eukaryota</taxon>
        <taxon>Fungi</taxon>
        <taxon>Dikarya</taxon>
        <taxon>Ascomycota</taxon>
        <taxon>Pezizomycotina</taxon>
        <taxon>Pezizomycetes</taxon>
        <taxon>Pezizales</taxon>
        <taxon>Ascodesmidaceae</taxon>
        <taxon>Ascodesmis</taxon>
    </lineage>
</organism>
<dbReference type="PANTHER" id="PTHR48081">
    <property type="entry name" value="AB HYDROLASE SUPERFAMILY PROTEIN C4A8.06C"/>
    <property type="match status" value="1"/>
</dbReference>
<evidence type="ECO:0000313" key="4">
    <source>
        <dbReference type="Proteomes" id="UP000298138"/>
    </source>
</evidence>
<dbReference type="InterPro" id="IPR050300">
    <property type="entry name" value="GDXG_lipolytic_enzyme"/>
</dbReference>
<evidence type="ECO:0000313" key="3">
    <source>
        <dbReference type="EMBL" id="TGZ84666.1"/>
    </source>
</evidence>
<gene>
    <name evidence="3" type="ORF">EX30DRAFT_392091</name>
</gene>
<proteinExistence type="predicted"/>
<evidence type="ECO:0000256" key="1">
    <source>
        <dbReference type="ARBA" id="ARBA00022801"/>
    </source>
</evidence>
<dbReference type="PANTHER" id="PTHR48081:SF31">
    <property type="entry name" value="STERYL ACETYL HYDROLASE MUG81-RELATED"/>
    <property type="match status" value="1"/>
</dbReference>
<dbReference type="STRING" id="341454.A0A4S2N687"/>
<sequence length="412" mass="45652">MASNEYETLNDLIELSIFERFSAVLKLVSLLYHVPLTAIKYPFLASPKPPITHIIVNTILKNAFRLLTARQLRIVVPSSFGAYFAHCKAHGLYLDIEKVPPHSSDAQPVRLLWLGPRWDPSSRTSAHLGDVDTSQVQENKPPGVPPKKVLLYIHGGGFQIPMGAWHLHLCEWLRKQVGEDSGFSIALLEYGLTPTNKYPTQLRQCVSAVDYFLKRGLRPENLALAGDSAGGQIILSLLSHSLHPHPSIPPIDIHSPLSHTILISPATHLRSTAPSITSMQPYDMLTRPVITRWTDLLVSGTSYEQEIKNNTGYWGAAALAPVDWWRGLERVVGKVGVIAGECEMLRDDILVCGEKMEKAVAGKVGFEMVVARREAHDAFVVEFAVGWEGVKPGDSGRAIKRWVEDFVKGARK</sequence>
<evidence type="ECO:0000259" key="2">
    <source>
        <dbReference type="Pfam" id="PF07859"/>
    </source>
</evidence>
<dbReference type="Pfam" id="PF07859">
    <property type="entry name" value="Abhydrolase_3"/>
    <property type="match status" value="1"/>
</dbReference>
<dbReference type="InParanoid" id="A0A4S2N687"/>
<keyword evidence="4" id="KW-1185">Reference proteome</keyword>
<name>A0A4S2N687_9PEZI</name>
<dbReference type="OrthoDB" id="2152029at2759"/>
<accession>A0A4S2N687</accession>
<feature type="domain" description="Alpha/beta hydrolase fold-3" evidence="2">
    <location>
        <begin position="150"/>
        <end position="377"/>
    </location>
</feature>
<dbReference type="Gene3D" id="3.40.50.1820">
    <property type="entry name" value="alpha/beta hydrolase"/>
    <property type="match status" value="1"/>
</dbReference>
<dbReference type="GO" id="GO:0016787">
    <property type="term" value="F:hydrolase activity"/>
    <property type="evidence" value="ECO:0007669"/>
    <property type="project" value="UniProtKB-KW"/>
</dbReference>
<dbReference type="InterPro" id="IPR013094">
    <property type="entry name" value="AB_hydrolase_3"/>
</dbReference>
<dbReference type="EMBL" id="ML220112">
    <property type="protein sequence ID" value="TGZ84666.1"/>
    <property type="molecule type" value="Genomic_DNA"/>
</dbReference>
<dbReference type="InterPro" id="IPR029058">
    <property type="entry name" value="AB_hydrolase_fold"/>
</dbReference>
<keyword evidence="1 3" id="KW-0378">Hydrolase</keyword>